<protein>
    <submittedName>
        <fullName evidence="2">Uncharacterized protein</fullName>
    </submittedName>
</protein>
<feature type="region of interest" description="Disordered" evidence="1">
    <location>
        <begin position="230"/>
        <end position="267"/>
    </location>
</feature>
<dbReference type="EMBL" id="KF147891">
    <property type="protein sequence ID" value="AGS82166.1"/>
    <property type="molecule type" value="Genomic_DNA"/>
</dbReference>
<name>S5WKR0_9CAUD</name>
<gene>
    <name evidence="2" type="ORF">PaBG_00283</name>
</gene>
<feature type="compositionally biased region" description="Basic residues" evidence="1">
    <location>
        <begin position="249"/>
        <end position="267"/>
    </location>
</feature>
<dbReference type="KEGG" id="vg:16574968"/>
<accession>S5WKR0</accession>
<keyword evidence="3" id="KW-1185">Reference proteome</keyword>
<sequence length="267" mass="30236">MGDYAHIRGHVTLKEELLTALAPRFTPNEDNDFAPWESLDLPEAITETEAFRFLCLSSYGDWVPSAMSSAIPGFRNSPYGEEDEAAPRTVLEGRGLDFYACFKDINTQYAFIALLPHIAEDWHVELDWHEFMMFAREPRDGWTEWDSSKDRSVADAEAKVRNAMPYLNALTHILGEEERTARQANHPNVGTVGHIDHGKARGMTPYVIHVDSLGFLPKMDDGRVVVDTSNGWDYAGHPPLKGPGEKQRAKNKAKRKQQAKSRKRNRK</sequence>
<evidence type="ECO:0000313" key="2">
    <source>
        <dbReference type="EMBL" id="AGS82166.1"/>
    </source>
</evidence>
<dbReference type="Proteomes" id="UP000015545">
    <property type="component" value="Segment"/>
</dbReference>
<evidence type="ECO:0000256" key="1">
    <source>
        <dbReference type="SAM" id="MobiDB-lite"/>
    </source>
</evidence>
<evidence type="ECO:0000313" key="3">
    <source>
        <dbReference type="Proteomes" id="UP000015545"/>
    </source>
</evidence>
<proteinExistence type="predicted"/>
<organism evidence="2 3">
    <name type="scientific">Pseudomonas phage PaBG</name>
    <dbReference type="NCBI Taxonomy" id="1335230"/>
    <lineage>
        <taxon>Viruses</taxon>
        <taxon>Duplodnaviria</taxon>
        <taxon>Heunggongvirae</taxon>
        <taxon>Uroviricota</taxon>
        <taxon>Caudoviricetes</taxon>
        <taxon>Baikalvirus</taxon>
        <taxon>Baikalvirus PaBG</taxon>
    </lineage>
</organism>
<reference evidence="2 3" key="1">
    <citation type="journal article" date="2014" name="Genome Announc.">
        <title>Complete Genome Sequence of the Novel Giant Pseudomonas Phage PaBG.</title>
        <authorList>
            <person name="Sykilinda N.N."/>
            <person name="Bondar A.A."/>
            <person name="Gorshkova A.S."/>
            <person name="Kurochkina L.P."/>
            <person name="Kulikov E.E."/>
            <person name="Shneider M.M."/>
            <person name="Kadykov V.A."/>
            <person name="Solovjeva N.V."/>
            <person name="Kabilov M.R."/>
            <person name="Mesyanzhinov V.V."/>
            <person name="Vlassov V.V."/>
            <person name="Drukker V.V."/>
            <person name="Miroshnikov K.A."/>
        </authorList>
    </citation>
    <scope>NUCLEOTIDE SEQUENCE [LARGE SCALE GENOMIC DNA]</scope>
</reference>
<dbReference type="RefSeq" id="YP_008433613.1">
    <property type="nucleotide sequence ID" value="NC_022096.1"/>
</dbReference>